<keyword evidence="2" id="KW-1185">Reference proteome</keyword>
<reference evidence="1" key="1">
    <citation type="submission" date="2020-03" db="EMBL/GenBank/DDBJ databases">
        <title>A high-quality chromosome-level genome assembly of a woody plant with both climbing and erect habits, Rhamnella rubrinervis.</title>
        <authorList>
            <person name="Lu Z."/>
            <person name="Yang Y."/>
            <person name="Zhu X."/>
            <person name="Sun Y."/>
        </authorList>
    </citation>
    <scope>NUCLEOTIDE SEQUENCE</scope>
    <source>
        <strain evidence="1">BYM</strain>
        <tissue evidence="1">Leaf</tissue>
    </source>
</reference>
<name>A0A8K0MFE7_9ROSA</name>
<sequence>MNNALIRNTSVSRGRRFDGYEELEQGRVDINRNNSVHGRIRAFSVRNKKDESHHYGLRVSSSYRRERAKQRQIYLKSYKLASVDTIRRRSMSLQKHNKLVTKVKKVVVSIVSLLRIGSASLIRSSCDCPRSVCASSPSRL</sequence>
<organism evidence="1 2">
    <name type="scientific">Rhamnella rubrinervis</name>
    <dbReference type="NCBI Taxonomy" id="2594499"/>
    <lineage>
        <taxon>Eukaryota</taxon>
        <taxon>Viridiplantae</taxon>
        <taxon>Streptophyta</taxon>
        <taxon>Embryophyta</taxon>
        <taxon>Tracheophyta</taxon>
        <taxon>Spermatophyta</taxon>
        <taxon>Magnoliopsida</taxon>
        <taxon>eudicotyledons</taxon>
        <taxon>Gunneridae</taxon>
        <taxon>Pentapetalae</taxon>
        <taxon>rosids</taxon>
        <taxon>fabids</taxon>
        <taxon>Rosales</taxon>
        <taxon>Rhamnaceae</taxon>
        <taxon>rhamnoid group</taxon>
        <taxon>Rhamneae</taxon>
        <taxon>Rhamnella</taxon>
    </lineage>
</organism>
<evidence type="ECO:0000313" key="2">
    <source>
        <dbReference type="Proteomes" id="UP000796880"/>
    </source>
</evidence>
<dbReference type="AlphaFoldDB" id="A0A8K0MFE7"/>
<dbReference type="Proteomes" id="UP000796880">
    <property type="component" value="Unassembled WGS sequence"/>
</dbReference>
<proteinExistence type="predicted"/>
<gene>
    <name evidence="1" type="ORF">FNV43_RR13577</name>
</gene>
<protein>
    <submittedName>
        <fullName evidence="1">Uncharacterized protein</fullName>
    </submittedName>
</protein>
<dbReference type="EMBL" id="VOIH02000006">
    <property type="protein sequence ID" value="KAF3443887.1"/>
    <property type="molecule type" value="Genomic_DNA"/>
</dbReference>
<dbReference type="OrthoDB" id="1931227at2759"/>
<comment type="caution">
    <text evidence="1">The sequence shown here is derived from an EMBL/GenBank/DDBJ whole genome shotgun (WGS) entry which is preliminary data.</text>
</comment>
<evidence type="ECO:0000313" key="1">
    <source>
        <dbReference type="EMBL" id="KAF3443887.1"/>
    </source>
</evidence>
<accession>A0A8K0MFE7</accession>